<organism evidence="1 2">
    <name type="scientific">Dreissena polymorpha</name>
    <name type="common">Zebra mussel</name>
    <name type="synonym">Mytilus polymorpha</name>
    <dbReference type="NCBI Taxonomy" id="45954"/>
    <lineage>
        <taxon>Eukaryota</taxon>
        <taxon>Metazoa</taxon>
        <taxon>Spiralia</taxon>
        <taxon>Lophotrochozoa</taxon>
        <taxon>Mollusca</taxon>
        <taxon>Bivalvia</taxon>
        <taxon>Autobranchia</taxon>
        <taxon>Heteroconchia</taxon>
        <taxon>Euheterodonta</taxon>
        <taxon>Imparidentia</taxon>
        <taxon>Neoheterodontei</taxon>
        <taxon>Myida</taxon>
        <taxon>Dreissenoidea</taxon>
        <taxon>Dreissenidae</taxon>
        <taxon>Dreissena</taxon>
    </lineage>
</organism>
<evidence type="ECO:0000313" key="1">
    <source>
        <dbReference type="EMBL" id="KAH3871183.1"/>
    </source>
</evidence>
<protein>
    <submittedName>
        <fullName evidence="1">Uncharacterized protein</fullName>
    </submittedName>
</protein>
<dbReference type="AlphaFoldDB" id="A0A9D4RKW4"/>
<keyword evidence="2" id="KW-1185">Reference proteome</keyword>
<dbReference type="EMBL" id="JAIWYP010000002">
    <property type="protein sequence ID" value="KAH3871183.1"/>
    <property type="molecule type" value="Genomic_DNA"/>
</dbReference>
<gene>
    <name evidence="1" type="ORF">DPMN_034377</name>
</gene>
<name>A0A9D4RKW4_DREPO</name>
<sequence length="66" mass="7305">MPFQYTGEDPYSLQNAGVYIGVGDCHAQYTWSTNPDVLDRNVPEVCSKHALANTISKVFNLSGRLD</sequence>
<accession>A0A9D4RKW4</accession>
<proteinExistence type="predicted"/>
<reference evidence="1" key="2">
    <citation type="submission" date="2020-11" db="EMBL/GenBank/DDBJ databases">
        <authorList>
            <person name="McCartney M.A."/>
            <person name="Auch B."/>
            <person name="Kono T."/>
            <person name="Mallez S."/>
            <person name="Becker A."/>
            <person name="Gohl D.M."/>
            <person name="Silverstein K.A.T."/>
            <person name="Koren S."/>
            <person name="Bechman K.B."/>
            <person name="Herman A."/>
            <person name="Abrahante J.E."/>
            <person name="Garbe J."/>
        </authorList>
    </citation>
    <scope>NUCLEOTIDE SEQUENCE</scope>
    <source>
        <strain evidence="1">Duluth1</strain>
        <tissue evidence="1">Whole animal</tissue>
    </source>
</reference>
<dbReference type="Proteomes" id="UP000828390">
    <property type="component" value="Unassembled WGS sequence"/>
</dbReference>
<reference evidence="1" key="1">
    <citation type="journal article" date="2019" name="bioRxiv">
        <title>The Genome of the Zebra Mussel, Dreissena polymorpha: A Resource for Invasive Species Research.</title>
        <authorList>
            <person name="McCartney M.A."/>
            <person name="Auch B."/>
            <person name="Kono T."/>
            <person name="Mallez S."/>
            <person name="Zhang Y."/>
            <person name="Obille A."/>
            <person name="Becker A."/>
            <person name="Abrahante J.E."/>
            <person name="Garbe J."/>
            <person name="Badalamenti J.P."/>
            <person name="Herman A."/>
            <person name="Mangelson H."/>
            <person name="Liachko I."/>
            <person name="Sullivan S."/>
            <person name="Sone E.D."/>
            <person name="Koren S."/>
            <person name="Silverstein K.A.T."/>
            <person name="Beckman K.B."/>
            <person name="Gohl D.M."/>
        </authorList>
    </citation>
    <scope>NUCLEOTIDE SEQUENCE</scope>
    <source>
        <strain evidence="1">Duluth1</strain>
        <tissue evidence="1">Whole animal</tissue>
    </source>
</reference>
<evidence type="ECO:0000313" key="2">
    <source>
        <dbReference type="Proteomes" id="UP000828390"/>
    </source>
</evidence>
<comment type="caution">
    <text evidence="1">The sequence shown here is derived from an EMBL/GenBank/DDBJ whole genome shotgun (WGS) entry which is preliminary data.</text>
</comment>